<reference evidence="4 5" key="1">
    <citation type="journal article" date="2016" name="Nat. Commun.">
        <title>Thousands of microbial genomes shed light on interconnected biogeochemical processes in an aquifer system.</title>
        <authorList>
            <person name="Anantharaman K."/>
            <person name="Brown C.T."/>
            <person name="Hug L.A."/>
            <person name="Sharon I."/>
            <person name="Castelle C.J."/>
            <person name="Probst A.J."/>
            <person name="Thomas B.C."/>
            <person name="Singh A."/>
            <person name="Wilkins M.J."/>
            <person name="Karaoz U."/>
            <person name="Brodie E.L."/>
            <person name="Williams K.H."/>
            <person name="Hubbard S.S."/>
            <person name="Banfield J.F."/>
        </authorList>
    </citation>
    <scope>NUCLEOTIDE SEQUENCE [LARGE SCALE GENOMIC DNA]</scope>
</reference>
<evidence type="ECO:0000313" key="5">
    <source>
        <dbReference type="Proteomes" id="UP000178602"/>
    </source>
</evidence>
<proteinExistence type="inferred from homology"/>
<sequence length="95" mass="10456">MSKKIAFLGPKEIAEPLAASGIDIFPCDSVSHTCEKLEVLLGKREHGIIFITERLAAEMPEMIKEAEKKEINVVLLPDHRGSIGLFKELAEGLIT</sequence>
<dbReference type="Pfam" id="PF01990">
    <property type="entry name" value="ATP-synt_F"/>
    <property type="match status" value="1"/>
</dbReference>
<comment type="caution">
    <text evidence="4">The sequence shown here is derived from an EMBL/GenBank/DDBJ whole genome shotgun (WGS) entry which is preliminary data.</text>
</comment>
<protein>
    <recommendedName>
        <fullName evidence="6">ATP synthase subunit F</fullName>
    </recommendedName>
</protein>
<evidence type="ECO:0008006" key="6">
    <source>
        <dbReference type="Google" id="ProtNLM"/>
    </source>
</evidence>
<evidence type="ECO:0000256" key="3">
    <source>
        <dbReference type="ARBA" id="ARBA00023065"/>
    </source>
</evidence>
<organism evidence="4 5">
    <name type="scientific">candidate division WOR-1 bacterium RIFOXYC12_FULL_54_18</name>
    <dbReference type="NCBI Taxonomy" id="1802584"/>
    <lineage>
        <taxon>Bacteria</taxon>
        <taxon>Bacillati</taxon>
        <taxon>Saganbacteria</taxon>
    </lineage>
</organism>
<evidence type="ECO:0000256" key="2">
    <source>
        <dbReference type="ARBA" id="ARBA00022448"/>
    </source>
</evidence>
<dbReference type="InterPro" id="IPR036906">
    <property type="entry name" value="ATPase_V1_fsu_sf"/>
</dbReference>
<keyword evidence="2" id="KW-0813">Transport</keyword>
<dbReference type="Proteomes" id="UP000178602">
    <property type="component" value="Unassembled WGS sequence"/>
</dbReference>
<evidence type="ECO:0000256" key="1">
    <source>
        <dbReference type="ARBA" id="ARBA00010148"/>
    </source>
</evidence>
<dbReference type="EMBL" id="MEUG01000001">
    <property type="protein sequence ID" value="OGC27451.1"/>
    <property type="molecule type" value="Genomic_DNA"/>
</dbReference>
<dbReference type="Gene3D" id="3.40.50.10580">
    <property type="entry name" value="ATPase, V1 complex, subunit F"/>
    <property type="match status" value="1"/>
</dbReference>
<dbReference type="SUPFAM" id="SSF159468">
    <property type="entry name" value="AtpF-like"/>
    <property type="match status" value="1"/>
</dbReference>
<evidence type="ECO:0000313" key="4">
    <source>
        <dbReference type="EMBL" id="OGC27451.1"/>
    </source>
</evidence>
<comment type="similarity">
    <text evidence="1">Belongs to the V-ATPase F subunit family.</text>
</comment>
<dbReference type="GO" id="GO:0046961">
    <property type="term" value="F:proton-transporting ATPase activity, rotational mechanism"/>
    <property type="evidence" value="ECO:0007669"/>
    <property type="project" value="InterPro"/>
</dbReference>
<dbReference type="AlphaFoldDB" id="A0A1F4T3S2"/>
<name>A0A1F4T3S2_UNCSA</name>
<keyword evidence="3" id="KW-0406">Ion transport</keyword>
<accession>A0A1F4T3S2</accession>
<gene>
    <name evidence="4" type="ORF">A3K49_00240</name>
</gene>
<dbReference type="InterPro" id="IPR008218">
    <property type="entry name" value="ATPase_V1-cplx_f_g_su"/>
</dbReference>